<reference evidence="1" key="1">
    <citation type="submission" date="2020-02" db="EMBL/GenBank/DDBJ databases">
        <authorList>
            <person name="Meier V. D."/>
        </authorList>
    </citation>
    <scope>NUCLEOTIDE SEQUENCE</scope>
    <source>
        <strain evidence="1">AVDCRST_MAG89</strain>
    </source>
</reference>
<proteinExistence type="predicted"/>
<organism evidence="1">
    <name type="scientific">uncultured Gemmatimonadota bacterium</name>
    <dbReference type="NCBI Taxonomy" id="203437"/>
    <lineage>
        <taxon>Bacteria</taxon>
        <taxon>Pseudomonadati</taxon>
        <taxon>Gemmatimonadota</taxon>
        <taxon>environmental samples</taxon>
    </lineage>
</organism>
<dbReference type="EMBL" id="CADCTV010000256">
    <property type="protein sequence ID" value="CAA9311650.1"/>
    <property type="molecule type" value="Genomic_DNA"/>
</dbReference>
<name>A0A6J4KQC1_9BACT</name>
<protein>
    <submittedName>
        <fullName evidence="1">Uncharacterized protein</fullName>
    </submittedName>
</protein>
<sequence length="97" mass="10626">MRRRRVRRPRARATSVRALPYHFVRCVMKKLHMAALAVIAAGGTVLGTPTPANATYKVAPTLYCCEYRDVRWGFDKVLSSCCHIGGCQATANGCTPA</sequence>
<accession>A0A6J4KQC1</accession>
<gene>
    <name evidence="1" type="ORF">AVDCRST_MAG89-1155</name>
</gene>
<evidence type="ECO:0000313" key="1">
    <source>
        <dbReference type="EMBL" id="CAA9311650.1"/>
    </source>
</evidence>
<dbReference type="AlphaFoldDB" id="A0A6J4KQC1"/>